<evidence type="ECO:0000256" key="11">
    <source>
        <dbReference type="ARBA" id="ARBA00023012"/>
    </source>
</evidence>
<evidence type="ECO:0000256" key="7">
    <source>
        <dbReference type="ARBA" id="ARBA00022741"/>
    </source>
</evidence>
<gene>
    <name evidence="13" type="ORF">ECE50_020640</name>
</gene>
<dbReference type="Pfam" id="PF02518">
    <property type="entry name" value="HATPase_c"/>
    <property type="match status" value="1"/>
</dbReference>
<dbReference type="InterPro" id="IPR000014">
    <property type="entry name" value="PAS"/>
</dbReference>
<keyword evidence="11" id="KW-0902">Two-component regulatory system</keyword>
<dbReference type="GO" id="GO:0016020">
    <property type="term" value="C:membrane"/>
    <property type="evidence" value="ECO:0007669"/>
    <property type="project" value="UniProtKB-SubCell"/>
</dbReference>
<evidence type="ECO:0000313" key="14">
    <source>
        <dbReference type="Proteomes" id="UP000281028"/>
    </source>
</evidence>
<dbReference type="InterPro" id="IPR005467">
    <property type="entry name" value="His_kinase_dom"/>
</dbReference>
<dbReference type="SUPFAM" id="SSF55785">
    <property type="entry name" value="PYP-like sensor domain (PAS domain)"/>
    <property type="match status" value="1"/>
</dbReference>
<evidence type="ECO:0000256" key="3">
    <source>
        <dbReference type="ARBA" id="ARBA00012438"/>
    </source>
</evidence>
<dbReference type="CDD" id="cd00082">
    <property type="entry name" value="HisKA"/>
    <property type="match status" value="1"/>
</dbReference>
<protein>
    <recommendedName>
        <fullName evidence="3">histidine kinase</fullName>
        <ecNumber evidence="3">2.7.13.3</ecNumber>
    </recommendedName>
</protein>
<dbReference type="InterPro" id="IPR013767">
    <property type="entry name" value="PAS_fold"/>
</dbReference>
<organism evidence="13 14">
    <name type="scientific">Chitinophaga solisilvae</name>
    <dbReference type="NCBI Taxonomy" id="1233460"/>
    <lineage>
        <taxon>Bacteria</taxon>
        <taxon>Pseudomonadati</taxon>
        <taxon>Bacteroidota</taxon>
        <taxon>Chitinophagia</taxon>
        <taxon>Chitinophagales</taxon>
        <taxon>Chitinophagaceae</taxon>
        <taxon>Chitinophaga</taxon>
    </lineage>
</organism>
<evidence type="ECO:0000256" key="4">
    <source>
        <dbReference type="ARBA" id="ARBA00022553"/>
    </source>
</evidence>
<evidence type="ECO:0000256" key="12">
    <source>
        <dbReference type="ARBA" id="ARBA00023136"/>
    </source>
</evidence>
<evidence type="ECO:0000256" key="8">
    <source>
        <dbReference type="ARBA" id="ARBA00022777"/>
    </source>
</evidence>
<evidence type="ECO:0000256" key="1">
    <source>
        <dbReference type="ARBA" id="ARBA00000085"/>
    </source>
</evidence>
<dbReference type="CDD" id="cd00075">
    <property type="entry name" value="HATPase"/>
    <property type="match status" value="1"/>
</dbReference>
<dbReference type="PRINTS" id="PR00344">
    <property type="entry name" value="BCTRLSENSOR"/>
</dbReference>
<evidence type="ECO:0000256" key="2">
    <source>
        <dbReference type="ARBA" id="ARBA00004141"/>
    </source>
</evidence>
<keyword evidence="5" id="KW-0808">Transferase</keyword>
<dbReference type="PANTHER" id="PTHR42878">
    <property type="entry name" value="TWO-COMPONENT HISTIDINE KINASE"/>
    <property type="match status" value="1"/>
</dbReference>
<evidence type="ECO:0000256" key="5">
    <source>
        <dbReference type="ARBA" id="ARBA00022679"/>
    </source>
</evidence>
<dbReference type="InterPro" id="IPR050351">
    <property type="entry name" value="BphY/WalK/GraS-like"/>
</dbReference>
<dbReference type="Gene3D" id="3.30.565.10">
    <property type="entry name" value="Histidine kinase-like ATPase, C-terminal domain"/>
    <property type="match status" value="1"/>
</dbReference>
<dbReference type="SMART" id="SM00388">
    <property type="entry name" value="HisKA"/>
    <property type="match status" value="1"/>
</dbReference>
<dbReference type="PROSITE" id="PS50112">
    <property type="entry name" value="PAS"/>
    <property type="match status" value="1"/>
</dbReference>
<keyword evidence="12" id="KW-0472">Membrane</keyword>
<keyword evidence="6" id="KW-0812">Transmembrane</keyword>
<keyword evidence="7" id="KW-0547">Nucleotide-binding</keyword>
<comment type="caution">
    <text evidence="13">The sequence shown here is derived from an EMBL/GenBank/DDBJ whole genome shotgun (WGS) entry which is preliminary data.</text>
</comment>
<sequence length="568" mass="63270">MMFRLKTKITLGVLFLYIMLLIVSVLGYYYLNRLNQKAKVILKDNYESIEYSKDMLAALEQLPVNRTAALQLFEASLHKQEANVTERGERAATAEVSLIYDRLRKDSLSSAANVAAIKKGIFTIMDLNMSAIVGKNELVKKTADNALLYIAIISGVCFLLGFTFVYNFPGYIANPIQALTAAIKSIADKEYSKRLHFKTGDEFGELAAAFNTMAQRLDDYEHSSLARITFEKQRAEAVISSLKDATIGFDVNNTILFANTQALQLLNIPEKELLGQPAEEAARQNDLLQFLINNRETAPLKIVVDGKECFFTKEVVDIQHEDKRIGYVVILKNITSFKELDLAKTHFIATISHELKTPLASSDFSIKLLEDERTGQLNPEQKELVDSMKQDNRRMIKIVSELLDLSQVESGNIQLQPQPVAAQNIVQYALDTVQKQAAQREITIRHTLPDQLPPVLADVEKTAWVLVNLLTNAIRYSAVNTAIDITVTPTGTNMLSFTVRDYGKGIPAAFREKIFERFFQVPGLKGHKGSGLGLAISKEFIEAQGGVIGVTSEEGKGSQFYFTLPIAS</sequence>
<dbReference type="InterPro" id="IPR003594">
    <property type="entry name" value="HATPase_dom"/>
</dbReference>
<dbReference type="Pfam" id="PF12729">
    <property type="entry name" value="4HB_MCP_1"/>
    <property type="match status" value="1"/>
</dbReference>
<proteinExistence type="predicted"/>
<dbReference type="PROSITE" id="PS50885">
    <property type="entry name" value="HAMP"/>
    <property type="match status" value="1"/>
</dbReference>
<keyword evidence="9" id="KW-0067">ATP-binding</keyword>
<reference evidence="13" key="1">
    <citation type="submission" date="2020-05" db="EMBL/GenBank/DDBJ databases">
        <title>Chitinophaga laudate sp. nov., isolated from a tropical peat swamp.</title>
        <authorList>
            <person name="Goh C.B.S."/>
            <person name="Lee M.S."/>
            <person name="Parimannan S."/>
            <person name="Pasbakhsh P."/>
            <person name="Yule C.M."/>
            <person name="Rajandas H."/>
            <person name="Loke S."/>
            <person name="Croft L."/>
            <person name="Tan J.B.L."/>
        </authorList>
    </citation>
    <scope>NUCLEOTIDE SEQUENCE</scope>
    <source>
        <strain evidence="13">Mgbs1</strain>
    </source>
</reference>
<name>A0A433WP36_9BACT</name>
<dbReference type="Gene3D" id="3.30.450.20">
    <property type="entry name" value="PAS domain"/>
    <property type="match status" value="1"/>
</dbReference>
<dbReference type="GO" id="GO:0007234">
    <property type="term" value="P:osmosensory signaling via phosphorelay pathway"/>
    <property type="evidence" value="ECO:0007669"/>
    <property type="project" value="TreeGrafter"/>
</dbReference>
<dbReference type="FunFam" id="3.30.565.10:FF:000006">
    <property type="entry name" value="Sensor histidine kinase WalK"/>
    <property type="match status" value="1"/>
</dbReference>
<dbReference type="PANTHER" id="PTHR42878:SF7">
    <property type="entry name" value="SENSOR HISTIDINE KINASE GLRK"/>
    <property type="match status" value="1"/>
</dbReference>
<dbReference type="OrthoDB" id="9813151at2"/>
<dbReference type="InterPro" id="IPR036097">
    <property type="entry name" value="HisK_dim/P_sf"/>
</dbReference>
<dbReference type="GO" id="GO:0000155">
    <property type="term" value="F:phosphorelay sensor kinase activity"/>
    <property type="evidence" value="ECO:0007669"/>
    <property type="project" value="InterPro"/>
</dbReference>
<comment type="catalytic activity">
    <reaction evidence="1">
        <text>ATP + protein L-histidine = ADP + protein N-phospho-L-histidine.</text>
        <dbReference type="EC" id="2.7.13.3"/>
    </reaction>
</comment>
<keyword evidence="8" id="KW-0418">Kinase</keyword>
<dbReference type="InterPro" id="IPR035965">
    <property type="entry name" value="PAS-like_dom_sf"/>
</dbReference>
<dbReference type="Gene3D" id="6.10.340.10">
    <property type="match status" value="1"/>
</dbReference>
<dbReference type="SMART" id="SM00304">
    <property type="entry name" value="HAMP"/>
    <property type="match status" value="1"/>
</dbReference>
<dbReference type="CDD" id="cd00130">
    <property type="entry name" value="PAS"/>
    <property type="match status" value="1"/>
</dbReference>
<dbReference type="Pfam" id="PF00989">
    <property type="entry name" value="PAS"/>
    <property type="match status" value="1"/>
</dbReference>
<keyword evidence="4" id="KW-0597">Phosphoprotein</keyword>
<dbReference type="GO" id="GO:0000156">
    <property type="term" value="F:phosphorelay response regulator activity"/>
    <property type="evidence" value="ECO:0007669"/>
    <property type="project" value="TreeGrafter"/>
</dbReference>
<dbReference type="Pfam" id="PF00512">
    <property type="entry name" value="HisKA"/>
    <property type="match status" value="1"/>
</dbReference>
<dbReference type="SMART" id="SM00387">
    <property type="entry name" value="HATPase_c"/>
    <property type="match status" value="1"/>
</dbReference>
<evidence type="ECO:0000256" key="9">
    <source>
        <dbReference type="ARBA" id="ARBA00022840"/>
    </source>
</evidence>
<dbReference type="GO" id="GO:0005524">
    <property type="term" value="F:ATP binding"/>
    <property type="evidence" value="ECO:0007669"/>
    <property type="project" value="UniProtKB-KW"/>
</dbReference>
<dbReference type="InterPro" id="IPR004358">
    <property type="entry name" value="Sig_transdc_His_kin-like_C"/>
</dbReference>
<dbReference type="SMART" id="SM00091">
    <property type="entry name" value="PAS"/>
    <property type="match status" value="1"/>
</dbReference>
<dbReference type="Proteomes" id="UP000281028">
    <property type="component" value="Unassembled WGS sequence"/>
</dbReference>
<evidence type="ECO:0000256" key="6">
    <source>
        <dbReference type="ARBA" id="ARBA00022692"/>
    </source>
</evidence>
<dbReference type="AlphaFoldDB" id="A0A433WP36"/>
<dbReference type="Gene3D" id="1.10.287.130">
    <property type="match status" value="1"/>
</dbReference>
<dbReference type="GO" id="GO:0030295">
    <property type="term" value="F:protein kinase activator activity"/>
    <property type="evidence" value="ECO:0007669"/>
    <property type="project" value="TreeGrafter"/>
</dbReference>
<dbReference type="InterPro" id="IPR003661">
    <property type="entry name" value="HisK_dim/P_dom"/>
</dbReference>
<evidence type="ECO:0000313" key="13">
    <source>
        <dbReference type="EMBL" id="NSL89261.1"/>
    </source>
</evidence>
<dbReference type="EC" id="2.7.13.3" evidence="3"/>
<dbReference type="InterPro" id="IPR036890">
    <property type="entry name" value="HATPase_C_sf"/>
</dbReference>
<dbReference type="InterPro" id="IPR024478">
    <property type="entry name" value="HlyB_4HB_MCP"/>
</dbReference>
<dbReference type="PROSITE" id="PS50109">
    <property type="entry name" value="HIS_KIN"/>
    <property type="match status" value="1"/>
</dbReference>
<dbReference type="SUPFAM" id="SSF47384">
    <property type="entry name" value="Homodimeric domain of signal transducing histidine kinase"/>
    <property type="match status" value="1"/>
</dbReference>
<keyword evidence="14" id="KW-1185">Reference proteome</keyword>
<dbReference type="Pfam" id="PF00672">
    <property type="entry name" value="HAMP"/>
    <property type="match status" value="1"/>
</dbReference>
<dbReference type="InterPro" id="IPR003660">
    <property type="entry name" value="HAMP_dom"/>
</dbReference>
<comment type="subcellular location">
    <subcellularLocation>
        <location evidence="2">Membrane</location>
        <topology evidence="2">Multi-pass membrane protein</topology>
    </subcellularLocation>
</comment>
<dbReference type="CDD" id="cd06225">
    <property type="entry name" value="HAMP"/>
    <property type="match status" value="1"/>
</dbReference>
<dbReference type="SUPFAM" id="SSF55874">
    <property type="entry name" value="ATPase domain of HSP90 chaperone/DNA topoisomerase II/histidine kinase"/>
    <property type="match status" value="1"/>
</dbReference>
<dbReference type="GO" id="GO:0006355">
    <property type="term" value="P:regulation of DNA-templated transcription"/>
    <property type="evidence" value="ECO:0007669"/>
    <property type="project" value="InterPro"/>
</dbReference>
<keyword evidence="10" id="KW-1133">Transmembrane helix</keyword>
<dbReference type="SUPFAM" id="SSF158472">
    <property type="entry name" value="HAMP domain-like"/>
    <property type="match status" value="1"/>
</dbReference>
<dbReference type="EMBL" id="RIAR02000001">
    <property type="protein sequence ID" value="NSL89261.1"/>
    <property type="molecule type" value="Genomic_DNA"/>
</dbReference>
<accession>A0A433WP36</accession>
<evidence type="ECO:0000256" key="10">
    <source>
        <dbReference type="ARBA" id="ARBA00022989"/>
    </source>
</evidence>